<evidence type="ECO:0000256" key="3">
    <source>
        <dbReference type="ARBA" id="ARBA00022448"/>
    </source>
</evidence>
<dbReference type="PANTHER" id="PTHR36838:SF1">
    <property type="entry name" value="SLR1864 PROTEIN"/>
    <property type="match status" value="1"/>
</dbReference>
<sequence length="348" mass="36610">MPWFDRHVRRVAARSRQPGRHALPLSVPPMFILIITALLPVYVGLLLGYFAGRRKLVDNLNVKSLNVLLMQFALPLTLFISIARTPHDVIVQNGRLALVIALGLLIVYLPVFFHQRRACGQDLGTASVQTLTTAFPNFASIGLPLLTPFWGAEAGLPVAICIAVGSVTISPLTLAFLDMHVSAESRPDSPGSALGKFLVALRHSVQKPIFVGPLLGLIVALSGLRVPPIVGTALAPMTAATAGVGLFLTGLMLSAQPIRIGGNVVLGTVIKNLVQPAIVWALATLFGLPPVIKAEAVLLTAIPAGFFGLVFGASANVRPAVSGTTLVVSSLASIVTLSVAIYLFAPVR</sequence>
<feature type="transmembrane region" description="Helical" evidence="8">
    <location>
        <begin position="95"/>
        <end position="113"/>
    </location>
</feature>
<comment type="subcellular location">
    <subcellularLocation>
        <location evidence="1">Cell membrane</location>
        <topology evidence="1">Multi-pass membrane protein</topology>
    </subcellularLocation>
</comment>
<feature type="transmembrane region" description="Helical" evidence="8">
    <location>
        <begin position="30"/>
        <end position="52"/>
    </location>
</feature>
<feature type="transmembrane region" description="Helical" evidence="8">
    <location>
        <begin position="134"/>
        <end position="150"/>
    </location>
</feature>
<gene>
    <name evidence="9" type="primary">yfdV</name>
    <name evidence="9" type="ORF">BGL_1c07760</name>
</gene>
<keyword evidence="7 8" id="KW-0472">Membrane</keyword>
<comment type="similarity">
    <text evidence="2">Belongs to the auxin efflux carrier (TC 2.A.69) family.</text>
</comment>
<feature type="transmembrane region" description="Helical" evidence="8">
    <location>
        <begin position="324"/>
        <end position="345"/>
    </location>
</feature>
<dbReference type="Pfam" id="PF03547">
    <property type="entry name" value="Mem_trans"/>
    <property type="match status" value="1"/>
</dbReference>
<feature type="transmembrane region" description="Helical" evidence="8">
    <location>
        <begin position="233"/>
        <end position="253"/>
    </location>
</feature>
<reference evidence="9 10" key="2">
    <citation type="journal article" date="2016" name="Appl. Microbiol. Biotechnol.">
        <title>Mutations improving production and secretion of extracellular lipase by Burkholderia glumae PG1.</title>
        <authorList>
            <person name="Knapp A."/>
            <person name="Voget S."/>
            <person name="Gao R."/>
            <person name="Zaburannyi N."/>
            <person name="Krysciak D."/>
            <person name="Breuer M."/>
            <person name="Hauer B."/>
            <person name="Streit W.R."/>
            <person name="Muller R."/>
            <person name="Daniel R."/>
            <person name="Jaeger K.E."/>
        </authorList>
    </citation>
    <scope>NUCLEOTIDE SEQUENCE [LARGE SCALE GENOMIC DNA]</scope>
    <source>
        <strain evidence="9 10">PG1</strain>
    </source>
</reference>
<dbReference type="Proteomes" id="UP000031838">
    <property type="component" value="Chromosome 1"/>
</dbReference>
<dbReference type="KEGG" id="bgp:BGL_1c07760"/>
<evidence type="ECO:0000256" key="8">
    <source>
        <dbReference type="SAM" id="Phobius"/>
    </source>
</evidence>
<evidence type="ECO:0000313" key="10">
    <source>
        <dbReference type="Proteomes" id="UP000031838"/>
    </source>
</evidence>
<evidence type="ECO:0000313" key="9">
    <source>
        <dbReference type="EMBL" id="AJK45310.1"/>
    </source>
</evidence>
<dbReference type="AlphaFoldDB" id="A0A0B6RW99"/>
<dbReference type="GO" id="GO:0055085">
    <property type="term" value="P:transmembrane transport"/>
    <property type="evidence" value="ECO:0007669"/>
    <property type="project" value="InterPro"/>
</dbReference>
<keyword evidence="6 8" id="KW-1133">Transmembrane helix</keyword>
<keyword evidence="5 8" id="KW-0812">Transmembrane</keyword>
<dbReference type="InterPro" id="IPR004776">
    <property type="entry name" value="Mem_transp_PIN-like"/>
</dbReference>
<feature type="transmembrane region" description="Helical" evidence="8">
    <location>
        <begin position="156"/>
        <end position="177"/>
    </location>
</feature>
<evidence type="ECO:0000256" key="6">
    <source>
        <dbReference type="ARBA" id="ARBA00022989"/>
    </source>
</evidence>
<dbReference type="EMBL" id="CP002580">
    <property type="protein sequence ID" value="AJK45310.1"/>
    <property type="molecule type" value="Genomic_DNA"/>
</dbReference>
<keyword evidence="4" id="KW-1003">Cell membrane</keyword>
<protein>
    <submittedName>
        <fullName evidence="9">Putative membran transport protein YfdV</fullName>
    </submittedName>
</protein>
<keyword evidence="3" id="KW-0813">Transport</keyword>
<dbReference type="GO" id="GO:0005886">
    <property type="term" value="C:plasma membrane"/>
    <property type="evidence" value="ECO:0007669"/>
    <property type="project" value="UniProtKB-SubCell"/>
</dbReference>
<evidence type="ECO:0000256" key="4">
    <source>
        <dbReference type="ARBA" id="ARBA00022475"/>
    </source>
</evidence>
<dbReference type="PANTHER" id="PTHR36838">
    <property type="entry name" value="AUXIN EFFLUX CARRIER FAMILY PROTEIN"/>
    <property type="match status" value="1"/>
</dbReference>
<evidence type="ECO:0000256" key="2">
    <source>
        <dbReference type="ARBA" id="ARBA00010145"/>
    </source>
</evidence>
<proteinExistence type="inferred from homology"/>
<evidence type="ECO:0000256" key="5">
    <source>
        <dbReference type="ARBA" id="ARBA00022692"/>
    </source>
</evidence>
<feature type="transmembrane region" description="Helical" evidence="8">
    <location>
        <begin position="298"/>
        <end position="317"/>
    </location>
</feature>
<evidence type="ECO:0000256" key="1">
    <source>
        <dbReference type="ARBA" id="ARBA00004651"/>
    </source>
</evidence>
<name>A0A0B6RW99_BURPL</name>
<keyword evidence="10" id="KW-1185">Reference proteome</keyword>
<dbReference type="InterPro" id="IPR038770">
    <property type="entry name" value="Na+/solute_symporter_sf"/>
</dbReference>
<feature type="transmembrane region" description="Helical" evidence="8">
    <location>
        <begin position="273"/>
        <end position="292"/>
    </location>
</feature>
<feature type="transmembrane region" description="Helical" evidence="8">
    <location>
        <begin position="64"/>
        <end position="83"/>
    </location>
</feature>
<reference evidence="10" key="1">
    <citation type="submission" date="2011-03" db="EMBL/GenBank/DDBJ databases">
        <authorList>
            <person name="Voget S."/>
            <person name="Streit W.R."/>
            <person name="Jaeger K.E."/>
            <person name="Daniel R."/>
        </authorList>
    </citation>
    <scope>NUCLEOTIDE SEQUENCE [LARGE SCALE GENOMIC DNA]</scope>
    <source>
        <strain evidence="10">PG1</strain>
    </source>
</reference>
<feature type="transmembrane region" description="Helical" evidence="8">
    <location>
        <begin position="209"/>
        <end position="227"/>
    </location>
</feature>
<dbReference type="Gene3D" id="1.20.1530.20">
    <property type="match status" value="2"/>
</dbReference>
<dbReference type="HOGENOM" id="CLU_056175_0_1_4"/>
<organism evidence="9 10">
    <name type="scientific">Burkholderia plantarii</name>
    <dbReference type="NCBI Taxonomy" id="41899"/>
    <lineage>
        <taxon>Bacteria</taxon>
        <taxon>Pseudomonadati</taxon>
        <taxon>Pseudomonadota</taxon>
        <taxon>Betaproteobacteria</taxon>
        <taxon>Burkholderiales</taxon>
        <taxon>Burkholderiaceae</taxon>
        <taxon>Burkholderia</taxon>
    </lineage>
</organism>
<accession>A0A0B6RW99</accession>
<evidence type="ECO:0000256" key="7">
    <source>
        <dbReference type="ARBA" id="ARBA00023136"/>
    </source>
</evidence>